<gene>
    <name evidence="3" type="ORF">B7Y86_03150</name>
</gene>
<dbReference type="AlphaFoldDB" id="A0A258HLX6"/>
<dbReference type="CDD" id="cd00093">
    <property type="entry name" value="HTH_XRE"/>
    <property type="match status" value="1"/>
</dbReference>
<name>A0A258HLX6_9CAUL</name>
<evidence type="ECO:0000313" key="4">
    <source>
        <dbReference type="Proteomes" id="UP000216147"/>
    </source>
</evidence>
<accession>A0A258HLX6</accession>
<evidence type="ECO:0000313" key="3">
    <source>
        <dbReference type="EMBL" id="OYX58025.1"/>
    </source>
</evidence>
<comment type="caution">
    <text evidence="3">The sequence shown here is derived from an EMBL/GenBank/DDBJ whole genome shotgun (WGS) entry which is preliminary data.</text>
</comment>
<organism evidence="3 4">
    <name type="scientific">Brevundimonas subvibrioides</name>
    <dbReference type="NCBI Taxonomy" id="74313"/>
    <lineage>
        <taxon>Bacteria</taxon>
        <taxon>Pseudomonadati</taxon>
        <taxon>Pseudomonadota</taxon>
        <taxon>Alphaproteobacteria</taxon>
        <taxon>Caulobacterales</taxon>
        <taxon>Caulobacteraceae</taxon>
        <taxon>Brevundimonas</taxon>
    </lineage>
</organism>
<protein>
    <submittedName>
        <fullName evidence="3">Transcriptional regulator</fullName>
    </submittedName>
</protein>
<reference evidence="3 4" key="1">
    <citation type="submission" date="2017-03" db="EMBL/GenBank/DDBJ databases">
        <title>Lifting the veil on microbial sulfur biogeochemistry in mining wastewaters.</title>
        <authorList>
            <person name="Kantor R.S."/>
            <person name="Colenbrander Nelson T."/>
            <person name="Marshall S."/>
            <person name="Bennett D."/>
            <person name="Apte S."/>
            <person name="Camacho D."/>
            <person name="Thomas B.C."/>
            <person name="Warren L.A."/>
            <person name="Banfield J.F."/>
        </authorList>
    </citation>
    <scope>NUCLEOTIDE SEQUENCE [LARGE SCALE GENOMIC DNA]</scope>
    <source>
        <strain evidence="3">32-68-21</strain>
    </source>
</reference>
<dbReference type="GO" id="GO:0005829">
    <property type="term" value="C:cytosol"/>
    <property type="evidence" value="ECO:0007669"/>
    <property type="project" value="TreeGrafter"/>
</dbReference>
<dbReference type="GO" id="GO:0003700">
    <property type="term" value="F:DNA-binding transcription factor activity"/>
    <property type="evidence" value="ECO:0007669"/>
    <property type="project" value="TreeGrafter"/>
</dbReference>
<proteinExistence type="predicted"/>
<dbReference type="InterPro" id="IPR010982">
    <property type="entry name" value="Lambda_DNA-bd_dom_sf"/>
</dbReference>
<dbReference type="EMBL" id="NCEQ01000003">
    <property type="protein sequence ID" value="OYX58025.1"/>
    <property type="molecule type" value="Genomic_DNA"/>
</dbReference>
<dbReference type="PANTHER" id="PTHR46797:SF1">
    <property type="entry name" value="METHYLPHOSPHONATE SYNTHASE"/>
    <property type="match status" value="1"/>
</dbReference>
<dbReference type="SUPFAM" id="SSF47413">
    <property type="entry name" value="lambda repressor-like DNA-binding domains"/>
    <property type="match status" value="1"/>
</dbReference>
<dbReference type="Gene3D" id="1.10.260.40">
    <property type="entry name" value="lambda repressor-like DNA-binding domains"/>
    <property type="match status" value="1"/>
</dbReference>
<dbReference type="PANTHER" id="PTHR46797">
    <property type="entry name" value="HTH-TYPE TRANSCRIPTIONAL REGULATOR"/>
    <property type="match status" value="1"/>
</dbReference>
<dbReference type="Proteomes" id="UP000216147">
    <property type="component" value="Unassembled WGS sequence"/>
</dbReference>
<evidence type="ECO:0000259" key="2">
    <source>
        <dbReference type="PROSITE" id="PS50943"/>
    </source>
</evidence>
<dbReference type="InterPro" id="IPR050807">
    <property type="entry name" value="TransReg_Diox_bact_type"/>
</dbReference>
<evidence type="ECO:0000256" key="1">
    <source>
        <dbReference type="ARBA" id="ARBA00023125"/>
    </source>
</evidence>
<dbReference type="GO" id="GO:0003677">
    <property type="term" value="F:DNA binding"/>
    <property type="evidence" value="ECO:0007669"/>
    <property type="project" value="UniProtKB-KW"/>
</dbReference>
<dbReference type="SMART" id="SM00530">
    <property type="entry name" value="HTH_XRE"/>
    <property type="match status" value="1"/>
</dbReference>
<keyword evidence="1" id="KW-0238">DNA-binding</keyword>
<feature type="domain" description="HTH cro/C1-type" evidence="2">
    <location>
        <begin position="11"/>
        <end position="65"/>
    </location>
</feature>
<dbReference type="InterPro" id="IPR001387">
    <property type="entry name" value="Cro/C1-type_HTH"/>
</dbReference>
<dbReference type="PROSITE" id="PS50943">
    <property type="entry name" value="HTH_CROC1"/>
    <property type="match status" value="1"/>
</dbReference>
<sequence length="74" mass="8259">MGLAGIFGRNVRRRRLDKGITLEALAHDVGLSYSYVGELERGRRNPTLKVIEQIARALEVDPLILLQTEVSESP</sequence>
<dbReference type="Pfam" id="PF01381">
    <property type="entry name" value="HTH_3"/>
    <property type="match status" value="1"/>
</dbReference>